<name>A0ABV1DE66_9FIRM</name>
<accession>A0ABV1DE66</accession>
<feature type="region of interest" description="Disordered" evidence="1">
    <location>
        <begin position="348"/>
        <end position="368"/>
    </location>
</feature>
<keyword evidence="2" id="KW-0472">Membrane</keyword>
<evidence type="ECO:0000259" key="3">
    <source>
        <dbReference type="PROSITE" id="PS50006"/>
    </source>
</evidence>
<sequence>MEISYRREIKHNYLVITPDCGTIPGYEARMLAGNEIQGLLRMHIRYQDGNPLYYYDITSRQPLKRLLDARFISRDEICQILIQVHVALMRMEEYLLGDGGILMDPGLIYMDPELFQIGLCLVPGQAGVFPEELSHFLQYILKCVNHKDRECVVLAYGVYQESLKDNYGLDDILKFIVSDNDKREPEKQREQHVSCSGYKDRYEPQAEGGPAPDREYESGWHGIKEDEVPVRDIHKDNAEKSGIKKELASMARLAAVWMAVVVLVPAAIWLFGGKIRLVSMKVTLIWLDAGLFLFLAVFDILRMLLSRIKERHGEVTERGPESTPGAEQDSWRILYDDDDKEEIWSSETDKTTMEPAARNVPEVKSSPEPLDDEVFRTTLLCGKPSGEGVRRLRAMDEDCEDIILPYYPFVIGKNKNLADYTLQKDTVSRFHLRIDNEGEIYTVTDLNSTNGTRVNGKALDANGTSVIETGDELYIADVGFVFE</sequence>
<dbReference type="Pfam" id="PF00498">
    <property type="entry name" value="FHA"/>
    <property type="match status" value="1"/>
</dbReference>
<evidence type="ECO:0000313" key="5">
    <source>
        <dbReference type="Proteomes" id="UP001454086"/>
    </source>
</evidence>
<dbReference type="InterPro" id="IPR000253">
    <property type="entry name" value="FHA_dom"/>
</dbReference>
<feature type="domain" description="FHA" evidence="3">
    <location>
        <begin position="409"/>
        <end position="459"/>
    </location>
</feature>
<comment type="caution">
    <text evidence="4">The sequence shown here is derived from an EMBL/GenBank/DDBJ whole genome shotgun (WGS) entry which is preliminary data.</text>
</comment>
<dbReference type="Proteomes" id="UP001454086">
    <property type="component" value="Unassembled WGS sequence"/>
</dbReference>
<dbReference type="EMBL" id="JBBMFM010000205">
    <property type="protein sequence ID" value="MEQ2428666.1"/>
    <property type="molecule type" value="Genomic_DNA"/>
</dbReference>
<dbReference type="Pfam" id="PF19909">
    <property type="entry name" value="DUF6382"/>
    <property type="match status" value="1"/>
</dbReference>
<dbReference type="InterPro" id="IPR008984">
    <property type="entry name" value="SMAD_FHA_dom_sf"/>
</dbReference>
<protein>
    <submittedName>
        <fullName evidence="4">DUF6382 domain-containing protein</fullName>
    </submittedName>
</protein>
<evidence type="ECO:0000256" key="2">
    <source>
        <dbReference type="SAM" id="Phobius"/>
    </source>
</evidence>
<dbReference type="SUPFAM" id="SSF49879">
    <property type="entry name" value="SMAD/FHA domain"/>
    <property type="match status" value="1"/>
</dbReference>
<feature type="transmembrane region" description="Helical" evidence="2">
    <location>
        <begin position="283"/>
        <end position="301"/>
    </location>
</feature>
<keyword evidence="2" id="KW-1133">Transmembrane helix</keyword>
<dbReference type="CDD" id="cd00060">
    <property type="entry name" value="FHA"/>
    <property type="match status" value="1"/>
</dbReference>
<dbReference type="PROSITE" id="PS50006">
    <property type="entry name" value="FHA_DOMAIN"/>
    <property type="match status" value="1"/>
</dbReference>
<gene>
    <name evidence="4" type="ORF">WMQ36_27275</name>
</gene>
<evidence type="ECO:0000256" key="1">
    <source>
        <dbReference type="SAM" id="MobiDB-lite"/>
    </source>
</evidence>
<dbReference type="InterPro" id="IPR045962">
    <property type="entry name" value="DUF6382"/>
</dbReference>
<evidence type="ECO:0000313" key="4">
    <source>
        <dbReference type="EMBL" id="MEQ2428666.1"/>
    </source>
</evidence>
<keyword evidence="5" id="KW-1185">Reference proteome</keyword>
<reference evidence="4 5" key="1">
    <citation type="submission" date="2024-03" db="EMBL/GenBank/DDBJ databases">
        <title>Human intestinal bacterial collection.</title>
        <authorList>
            <person name="Pauvert C."/>
            <person name="Hitch T.C.A."/>
            <person name="Clavel T."/>
        </authorList>
    </citation>
    <scope>NUCLEOTIDE SEQUENCE [LARGE SCALE GENOMIC DNA]</scope>
    <source>
        <strain evidence="4 5">CLA-SR-H021</strain>
    </source>
</reference>
<organism evidence="4 5">
    <name type="scientific">Enterocloster hominis</name>
    <name type="common">ex Hitch et al. 2024</name>
    <dbReference type="NCBI Taxonomy" id="1917870"/>
    <lineage>
        <taxon>Bacteria</taxon>
        <taxon>Bacillati</taxon>
        <taxon>Bacillota</taxon>
        <taxon>Clostridia</taxon>
        <taxon>Lachnospirales</taxon>
        <taxon>Lachnospiraceae</taxon>
        <taxon>Enterocloster</taxon>
    </lineage>
</organism>
<proteinExistence type="predicted"/>
<dbReference type="Gene3D" id="2.60.200.20">
    <property type="match status" value="1"/>
</dbReference>
<dbReference type="RefSeq" id="WP_040380465.1">
    <property type="nucleotide sequence ID" value="NZ_JBBMFM010000205.1"/>
</dbReference>
<keyword evidence="2" id="KW-0812">Transmembrane</keyword>
<dbReference type="SMART" id="SM00240">
    <property type="entry name" value="FHA"/>
    <property type="match status" value="1"/>
</dbReference>
<feature type="transmembrane region" description="Helical" evidence="2">
    <location>
        <begin position="250"/>
        <end position="271"/>
    </location>
</feature>